<keyword evidence="1" id="KW-0732">Signal</keyword>
<reference evidence="2" key="1">
    <citation type="journal article" date="2023" name="Mol. Biol. Evol.">
        <title>Third-Generation Sequencing Reveals the Adaptive Role of the Epigenome in Three Deep-Sea Polychaetes.</title>
        <authorList>
            <person name="Perez M."/>
            <person name="Aroh O."/>
            <person name="Sun Y."/>
            <person name="Lan Y."/>
            <person name="Juniper S.K."/>
            <person name="Young C.R."/>
            <person name="Angers B."/>
            <person name="Qian P.Y."/>
        </authorList>
    </citation>
    <scope>NUCLEOTIDE SEQUENCE</scope>
    <source>
        <strain evidence="2">R07B-5</strain>
    </source>
</reference>
<keyword evidence="3" id="KW-1185">Reference proteome</keyword>
<sequence>MADIMLLVRLVFTTSPSTAACERGFSAMNAIKNIRRKRISGETLSTLMRVNVMPQTLKEFDTQPLPSRSDSTAQRTRDWWLGSNLDMFL</sequence>
<dbReference type="Proteomes" id="UP001209878">
    <property type="component" value="Unassembled WGS sequence"/>
</dbReference>
<proteinExistence type="predicted"/>
<organism evidence="2 3">
    <name type="scientific">Ridgeia piscesae</name>
    <name type="common">Tubeworm</name>
    <dbReference type="NCBI Taxonomy" id="27915"/>
    <lineage>
        <taxon>Eukaryota</taxon>
        <taxon>Metazoa</taxon>
        <taxon>Spiralia</taxon>
        <taxon>Lophotrochozoa</taxon>
        <taxon>Annelida</taxon>
        <taxon>Polychaeta</taxon>
        <taxon>Sedentaria</taxon>
        <taxon>Canalipalpata</taxon>
        <taxon>Sabellida</taxon>
        <taxon>Siboglinidae</taxon>
        <taxon>Ridgeia</taxon>
    </lineage>
</organism>
<dbReference type="PANTHER" id="PTHR46880:SF5">
    <property type="entry name" value="DUF4371 DOMAIN-CONTAINING PROTEIN"/>
    <property type="match status" value="1"/>
</dbReference>
<accession>A0AAD9KPW6</accession>
<evidence type="ECO:0000256" key="1">
    <source>
        <dbReference type="SAM" id="SignalP"/>
    </source>
</evidence>
<dbReference type="PANTHER" id="PTHR46880">
    <property type="entry name" value="RAS-ASSOCIATING DOMAIN-CONTAINING PROTEIN"/>
    <property type="match status" value="1"/>
</dbReference>
<feature type="chain" id="PRO_5042078181" description="HAT C-terminal dimerisation domain-containing protein" evidence="1">
    <location>
        <begin position="20"/>
        <end position="89"/>
    </location>
</feature>
<feature type="signal peptide" evidence="1">
    <location>
        <begin position="1"/>
        <end position="19"/>
    </location>
</feature>
<evidence type="ECO:0008006" key="4">
    <source>
        <dbReference type="Google" id="ProtNLM"/>
    </source>
</evidence>
<protein>
    <recommendedName>
        <fullName evidence="4">HAT C-terminal dimerisation domain-containing protein</fullName>
    </recommendedName>
</protein>
<dbReference type="AlphaFoldDB" id="A0AAD9KPW6"/>
<evidence type="ECO:0000313" key="3">
    <source>
        <dbReference type="Proteomes" id="UP001209878"/>
    </source>
</evidence>
<name>A0AAD9KPW6_RIDPI</name>
<gene>
    <name evidence="2" type="ORF">NP493_728g00016</name>
</gene>
<dbReference type="EMBL" id="JAODUO010000727">
    <property type="protein sequence ID" value="KAK2175489.1"/>
    <property type="molecule type" value="Genomic_DNA"/>
</dbReference>
<evidence type="ECO:0000313" key="2">
    <source>
        <dbReference type="EMBL" id="KAK2175489.1"/>
    </source>
</evidence>
<comment type="caution">
    <text evidence="2">The sequence shown here is derived from an EMBL/GenBank/DDBJ whole genome shotgun (WGS) entry which is preliminary data.</text>
</comment>